<dbReference type="PANTHER" id="PTHR37984:SF5">
    <property type="entry name" value="PROTEIN NYNRIN-LIKE"/>
    <property type="match status" value="1"/>
</dbReference>
<accession>A0A8M8V7Q3</accession>
<name>A0A8M8V7Q3_SESIN</name>
<sequence>MADERFNILDHLLPIEEEASRVKMALCLEIGRQCGIPSLFWVLTVHRLFVKLGKCNFGVISMDYLGYVSFVAGFTADPFKLRGMVEWPTPTSLSALRVYLGLIGYYWHFVHHYTTIVAPLTDLLCKYSFDWTLVAESTFNAFKLAMVTLPIL</sequence>
<dbReference type="GeneID" id="110013266"/>
<organism evidence="1 2">
    <name type="scientific">Sesamum indicum</name>
    <name type="common">Oriental sesame</name>
    <name type="synonym">Sesamum orientale</name>
    <dbReference type="NCBI Taxonomy" id="4182"/>
    <lineage>
        <taxon>Eukaryota</taxon>
        <taxon>Viridiplantae</taxon>
        <taxon>Streptophyta</taxon>
        <taxon>Embryophyta</taxon>
        <taxon>Tracheophyta</taxon>
        <taxon>Spermatophyta</taxon>
        <taxon>Magnoliopsida</taxon>
        <taxon>eudicotyledons</taxon>
        <taxon>Gunneridae</taxon>
        <taxon>Pentapetalae</taxon>
        <taxon>asterids</taxon>
        <taxon>lamiids</taxon>
        <taxon>Lamiales</taxon>
        <taxon>Pedaliaceae</taxon>
        <taxon>Sesamum</taxon>
    </lineage>
</organism>
<dbReference type="AlphaFoldDB" id="A0A8M8V7Q3"/>
<dbReference type="PANTHER" id="PTHR37984">
    <property type="entry name" value="PROTEIN CBG26694"/>
    <property type="match status" value="1"/>
</dbReference>
<evidence type="ECO:0000313" key="2">
    <source>
        <dbReference type="RefSeq" id="XP_020555068.1"/>
    </source>
</evidence>
<dbReference type="RefSeq" id="XP_020555068.1">
    <property type="nucleotide sequence ID" value="XM_020699409.1"/>
</dbReference>
<dbReference type="KEGG" id="sind:110013266"/>
<dbReference type="Gene3D" id="3.30.70.270">
    <property type="match status" value="1"/>
</dbReference>
<dbReference type="InterPro" id="IPR043502">
    <property type="entry name" value="DNA/RNA_pol_sf"/>
</dbReference>
<dbReference type="SUPFAM" id="SSF56672">
    <property type="entry name" value="DNA/RNA polymerases"/>
    <property type="match status" value="1"/>
</dbReference>
<protein>
    <submittedName>
        <fullName evidence="2">Uncharacterized protein LOC110013266</fullName>
    </submittedName>
</protein>
<reference evidence="2" key="1">
    <citation type="submission" date="2025-08" db="UniProtKB">
        <authorList>
            <consortium name="RefSeq"/>
        </authorList>
    </citation>
    <scope>IDENTIFICATION</scope>
</reference>
<dbReference type="InterPro" id="IPR043128">
    <property type="entry name" value="Rev_trsase/Diguanyl_cyclase"/>
</dbReference>
<evidence type="ECO:0000313" key="1">
    <source>
        <dbReference type="Proteomes" id="UP000504604"/>
    </source>
</evidence>
<keyword evidence="1" id="KW-1185">Reference proteome</keyword>
<dbReference type="Proteomes" id="UP000504604">
    <property type="component" value="Linkage group LG16"/>
</dbReference>
<proteinExistence type="predicted"/>
<gene>
    <name evidence="2" type="primary">LOC110013266</name>
</gene>
<dbReference type="InterPro" id="IPR050951">
    <property type="entry name" value="Retrovirus_Pol_polyprotein"/>
</dbReference>
<dbReference type="OrthoDB" id="1928132at2759"/>